<keyword evidence="5" id="KW-1185">Reference proteome</keyword>
<dbReference type="Gene3D" id="1.10.1510.30">
    <property type="match status" value="1"/>
</dbReference>
<dbReference type="InterPro" id="IPR001656">
    <property type="entry name" value="PsdUridine_synth_TruD"/>
</dbReference>
<protein>
    <recommendedName>
        <fullName evidence="3">TRUD domain-containing protein</fullName>
    </recommendedName>
</protein>
<dbReference type="EMBL" id="LR586016">
    <property type="protein sequence ID" value="VIP04007.1"/>
    <property type="molecule type" value="Genomic_DNA"/>
</dbReference>
<dbReference type="GO" id="GO:0006396">
    <property type="term" value="P:RNA processing"/>
    <property type="evidence" value="ECO:0007669"/>
    <property type="project" value="UniProtKB-ARBA"/>
</dbReference>
<dbReference type="PROSITE" id="PS50984">
    <property type="entry name" value="TRUD"/>
    <property type="match status" value="1"/>
</dbReference>
<keyword evidence="2" id="KW-0413">Isomerase</keyword>
<dbReference type="Proteomes" id="UP000464378">
    <property type="component" value="Chromosome"/>
</dbReference>
<dbReference type="InterPro" id="IPR011760">
    <property type="entry name" value="PsdUridine_synth_TruD_insert"/>
</dbReference>
<organism evidence="4">
    <name type="scientific">Tuwongella immobilis</name>
    <dbReference type="NCBI Taxonomy" id="692036"/>
    <lineage>
        <taxon>Bacteria</taxon>
        <taxon>Pseudomonadati</taxon>
        <taxon>Planctomycetota</taxon>
        <taxon>Planctomycetia</taxon>
        <taxon>Gemmatales</taxon>
        <taxon>Gemmataceae</taxon>
        <taxon>Tuwongella</taxon>
    </lineage>
</organism>
<accession>A0A6C2YRM0</accession>
<sequence length="393" mass="44306">MKIKQSPDDFIVEELTTLTPLSDGPFGLYRLRKTGWTTPDALNLVCRRWKLPWQRLSYGGLKDRHAMTTQYFTVANGPARGINQQNILVEYLGRAAEPYDSSFIKANRFRLVVRDLRDDETNAAQAKATAIRHVGIPNYFDDQRFGSVSAAGHFIARHLVLGDFESGLKQALTSAYAFDRAEAKREKAILRQHWRDWPTCKSKLDRGNARSVIDYLVTHPDDFRGAFGRIRPELGELYLSAYQSHLWNRTLAGWIRSKVSGSSLGSIELRTGPLPVPQSVPAPLLPDWFGLNIPLPSARMTWDAEASWAPAMQSVLNAEGITLEQMKLKGLRRPYFSKGERAAVYRPEGFSLIADDDDRNFGERKLTLQFELPRGSYATMLVKCLLGTSEGLD</sequence>
<dbReference type="Gene3D" id="3.30.2350.20">
    <property type="entry name" value="TruD, catalytic domain"/>
    <property type="match status" value="1"/>
</dbReference>
<dbReference type="PIRSF" id="PIRSF037016">
    <property type="entry name" value="Pseudouridin_synth_euk_prd"/>
    <property type="match status" value="1"/>
</dbReference>
<dbReference type="GO" id="GO:0009982">
    <property type="term" value="F:pseudouridine synthase activity"/>
    <property type="evidence" value="ECO:0007669"/>
    <property type="project" value="InterPro"/>
</dbReference>
<dbReference type="InParanoid" id="A0A6C2YRM0"/>
<dbReference type="AlphaFoldDB" id="A0A6C2YRM0"/>
<dbReference type="PANTHER" id="PTHR13326:SF21">
    <property type="entry name" value="PSEUDOURIDYLATE SYNTHASE PUS7L"/>
    <property type="match status" value="1"/>
</dbReference>
<dbReference type="InterPro" id="IPR042214">
    <property type="entry name" value="TruD_catalytic"/>
</dbReference>
<evidence type="ECO:0000313" key="4">
    <source>
        <dbReference type="EMBL" id="VIP04007.1"/>
    </source>
</evidence>
<evidence type="ECO:0000256" key="1">
    <source>
        <dbReference type="ARBA" id="ARBA00007953"/>
    </source>
</evidence>
<name>A0A6C2YRM0_9BACT</name>
<comment type="similarity">
    <text evidence="1">Belongs to the pseudouridine synthase TruD family.</text>
</comment>
<evidence type="ECO:0000259" key="3">
    <source>
        <dbReference type="PROSITE" id="PS50984"/>
    </source>
</evidence>
<evidence type="ECO:0000256" key="2">
    <source>
        <dbReference type="ARBA" id="ARBA00023235"/>
    </source>
</evidence>
<dbReference type="KEGG" id="tim:GMBLW1_51860"/>
<dbReference type="Pfam" id="PF01142">
    <property type="entry name" value="TruD"/>
    <property type="match status" value="2"/>
</dbReference>
<dbReference type="Gene3D" id="3.30.70.3160">
    <property type="match status" value="1"/>
</dbReference>
<dbReference type="EMBL" id="LR593887">
    <property type="protein sequence ID" value="VTS05381.1"/>
    <property type="molecule type" value="Genomic_DNA"/>
</dbReference>
<dbReference type="PANTHER" id="PTHR13326">
    <property type="entry name" value="TRNA PSEUDOURIDINE SYNTHASE D"/>
    <property type="match status" value="1"/>
</dbReference>
<dbReference type="SUPFAM" id="SSF55120">
    <property type="entry name" value="Pseudouridine synthase"/>
    <property type="match status" value="1"/>
</dbReference>
<dbReference type="RefSeq" id="WP_162659147.1">
    <property type="nucleotide sequence ID" value="NZ_LR593887.1"/>
</dbReference>
<dbReference type="InterPro" id="IPR020103">
    <property type="entry name" value="PsdUridine_synth_cat_dom_sf"/>
</dbReference>
<reference evidence="4" key="1">
    <citation type="submission" date="2019-04" db="EMBL/GenBank/DDBJ databases">
        <authorList>
            <consortium name="Science for Life Laboratories"/>
        </authorList>
    </citation>
    <scope>NUCLEOTIDE SEQUENCE</scope>
    <source>
        <strain evidence="4">MBLW1</strain>
    </source>
</reference>
<gene>
    <name evidence="4" type="ORF">GMBLW1_51860</name>
</gene>
<dbReference type="GO" id="GO:0001522">
    <property type="term" value="P:pseudouridine synthesis"/>
    <property type="evidence" value="ECO:0007669"/>
    <property type="project" value="InterPro"/>
</dbReference>
<feature type="domain" description="TRUD" evidence="3">
    <location>
        <begin position="135"/>
        <end position="346"/>
    </location>
</feature>
<evidence type="ECO:0000313" key="5">
    <source>
        <dbReference type="Proteomes" id="UP000464378"/>
    </source>
</evidence>
<dbReference type="GO" id="GO:0140098">
    <property type="term" value="F:catalytic activity, acting on RNA"/>
    <property type="evidence" value="ECO:0007669"/>
    <property type="project" value="UniProtKB-ARBA"/>
</dbReference>
<dbReference type="GO" id="GO:0003723">
    <property type="term" value="F:RNA binding"/>
    <property type="evidence" value="ECO:0007669"/>
    <property type="project" value="InterPro"/>
</dbReference>
<proteinExistence type="inferred from homology"/>